<name>A0ABV1AKV3_9FIRM</name>
<dbReference type="SMART" id="SM00646">
    <property type="entry name" value="Ami_3"/>
    <property type="match status" value="1"/>
</dbReference>
<dbReference type="PANTHER" id="PTHR30404:SF0">
    <property type="entry name" value="N-ACETYLMURAMOYL-L-ALANINE AMIDASE AMIC"/>
    <property type="match status" value="1"/>
</dbReference>
<dbReference type="Pfam" id="PF01520">
    <property type="entry name" value="Amidase_3"/>
    <property type="match status" value="1"/>
</dbReference>
<sequence length="235" mass="26285">MFFLKKCVMELIMACFLLICFYFLSRQAATVSVWMNSEEAEQKGNVIVLDPGHGGSDPGMIGIDGLEEKGINLSVSLLLREKLEEKGYTVVLTRESDQGLYDDSAQNKKAQDMQRRIALIDETAPVLTVSIHQNSYHDPSVKGPQVFYYETSGEGKELAADLQESLNTTLEVERPREIKGNTSYYLLKRSKGVLVIAECGFLTNPDEADLLQTEEYQEKVADALTDGIVTYLRKV</sequence>
<dbReference type="InterPro" id="IPR050695">
    <property type="entry name" value="N-acetylmuramoyl_amidase_3"/>
</dbReference>
<dbReference type="CDD" id="cd02696">
    <property type="entry name" value="MurNAc-LAA"/>
    <property type="match status" value="1"/>
</dbReference>
<gene>
    <name evidence="3" type="ORF">WMO75_10765</name>
</gene>
<evidence type="ECO:0000313" key="3">
    <source>
        <dbReference type="EMBL" id="MEQ2358810.1"/>
    </source>
</evidence>
<dbReference type="EC" id="3.5.1.28" evidence="3"/>
<proteinExistence type="predicted"/>
<dbReference type="Proteomes" id="UP001446032">
    <property type="component" value="Unassembled WGS sequence"/>
</dbReference>
<dbReference type="RefSeq" id="WP_319638473.1">
    <property type="nucleotide sequence ID" value="NZ_JBBMEI010000031.1"/>
</dbReference>
<keyword evidence="1 3" id="KW-0378">Hydrolase</keyword>
<dbReference type="GO" id="GO:0008745">
    <property type="term" value="F:N-acetylmuramoyl-L-alanine amidase activity"/>
    <property type="evidence" value="ECO:0007669"/>
    <property type="project" value="UniProtKB-EC"/>
</dbReference>
<protein>
    <submittedName>
        <fullName evidence="3">N-acetylmuramoyl-L-alanine amidase</fullName>
        <ecNumber evidence="3">3.5.1.28</ecNumber>
    </submittedName>
</protein>
<feature type="domain" description="MurNAc-LAA" evidence="2">
    <location>
        <begin position="126"/>
        <end position="229"/>
    </location>
</feature>
<comment type="caution">
    <text evidence="3">The sequence shown here is derived from an EMBL/GenBank/DDBJ whole genome shotgun (WGS) entry which is preliminary data.</text>
</comment>
<keyword evidence="4" id="KW-1185">Reference proteome</keyword>
<evidence type="ECO:0000256" key="1">
    <source>
        <dbReference type="ARBA" id="ARBA00022801"/>
    </source>
</evidence>
<dbReference type="Gene3D" id="3.40.630.40">
    <property type="entry name" value="Zn-dependent exopeptidases"/>
    <property type="match status" value="1"/>
</dbReference>
<evidence type="ECO:0000259" key="2">
    <source>
        <dbReference type="SMART" id="SM00646"/>
    </source>
</evidence>
<dbReference type="InterPro" id="IPR002508">
    <property type="entry name" value="MurNAc-LAA_cat"/>
</dbReference>
<dbReference type="SUPFAM" id="SSF53187">
    <property type="entry name" value="Zn-dependent exopeptidases"/>
    <property type="match status" value="1"/>
</dbReference>
<dbReference type="EMBL" id="JBBMEI010000031">
    <property type="protein sequence ID" value="MEQ2358810.1"/>
    <property type="molecule type" value="Genomic_DNA"/>
</dbReference>
<accession>A0ABV1AKV3</accession>
<organism evidence="3 4">
    <name type="scientific">Blautia intestinihominis</name>
    <dbReference type="NCBI Taxonomy" id="3133152"/>
    <lineage>
        <taxon>Bacteria</taxon>
        <taxon>Bacillati</taxon>
        <taxon>Bacillota</taxon>
        <taxon>Clostridia</taxon>
        <taxon>Lachnospirales</taxon>
        <taxon>Lachnospiraceae</taxon>
        <taxon>Blautia</taxon>
    </lineage>
</organism>
<evidence type="ECO:0000313" key="4">
    <source>
        <dbReference type="Proteomes" id="UP001446032"/>
    </source>
</evidence>
<reference evidence="3 4" key="1">
    <citation type="submission" date="2024-03" db="EMBL/GenBank/DDBJ databases">
        <title>Human intestinal bacterial collection.</title>
        <authorList>
            <person name="Pauvert C."/>
            <person name="Hitch T.C.A."/>
            <person name="Clavel T."/>
        </authorList>
    </citation>
    <scope>NUCLEOTIDE SEQUENCE [LARGE SCALE GENOMIC DNA]</scope>
    <source>
        <strain evidence="3 4">CLA-AA-H95</strain>
    </source>
</reference>
<dbReference type="PANTHER" id="PTHR30404">
    <property type="entry name" value="N-ACETYLMURAMOYL-L-ALANINE AMIDASE"/>
    <property type="match status" value="1"/>
</dbReference>